<feature type="signal peptide" evidence="1">
    <location>
        <begin position="1"/>
        <end position="21"/>
    </location>
</feature>
<evidence type="ECO:0000313" key="2">
    <source>
        <dbReference type="EMBL" id="CAA9999988.1"/>
    </source>
</evidence>
<organism evidence="2 3">
    <name type="scientific">Nesidiocoris tenuis</name>
    <dbReference type="NCBI Taxonomy" id="355587"/>
    <lineage>
        <taxon>Eukaryota</taxon>
        <taxon>Metazoa</taxon>
        <taxon>Ecdysozoa</taxon>
        <taxon>Arthropoda</taxon>
        <taxon>Hexapoda</taxon>
        <taxon>Insecta</taxon>
        <taxon>Pterygota</taxon>
        <taxon>Neoptera</taxon>
        <taxon>Paraneoptera</taxon>
        <taxon>Hemiptera</taxon>
        <taxon>Heteroptera</taxon>
        <taxon>Panheteroptera</taxon>
        <taxon>Cimicomorpha</taxon>
        <taxon>Miridae</taxon>
        <taxon>Dicyphina</taxon>
        <taxon>Nesidiocoris</taxon>
    </lineage>
</organism>
<proteinExistence type="predicted"/>
<protein>
    <submittedName>
        <fullName evidence="2">Uncharacterized protein</fullName>
    </submittedName>
</protein>
<name>A0A6H5GBA5_9HEMI</name>
<keyword evidence="1" id="KW-0732">Signal</keyword>
<dbReference type="AlphaFoldDB" id="A0A6H5GBA5"/>
<sequence length="373" mass="42340">MFLFWKMRFLFFLHFDPGSRLFLSGLPEGLALVVQKTHPMSTICIKLEENTCFRTNRAKIGSALYRGNELPSVVNMLERSKDVMLEYTLVRTQKEFFIRRSETTPRRGVRTSEADVAPEIWWDQEAGDCKDNNFCLEDHGIPIRRRGSVAQPTRSFGTTHFHIRLPASHGHSCTSIPFRKSLVILIFRLNRRNQPYPTQHGRRCYLFRSGASVKPKLFHTTKSEFEPADTQPKESVNIYDEQYGKTPAFWYQRKSQIAPKINKSGTEDNAAAAGGSARCLLGESARANARQELKITHKQVEKHGGDCACGCWNLSYQIRPARYQKNFVRLFMPLTLGIGPIIKGCCGLAPPSRAYPNSTNYNSLDGTCIHTKG</sequence>
<gene>
    <name evidence="2" type="ORF">NTEN_LOCUS6185</name>
</gene>
<dbReference type="Proteomes" id="UP000479000">
    <property type="component" value="Unassembled WGS sequence"/>
</dbReference>
<evidence type="ECO:0000256" key="1">
    <source>
        <dbReference type="SAM" id="SignalP"/>
    </source>
</evidence>
<feature type="chain" id="PRO_5026285943" evidence="1">
    <location>
        <begin position="22"/>
        <end position="373"/>
    </location>
</feature>
<reference evidence="2 3" key="1">
    <citation type="submission" date="2020-02" db="EMBL/GenBank/DDBJ databases">
        <authorList>
            <person name="Ferguson B K."/>
        </authorList>
    </citation>
    <scope>NUCLEOTIDE SEQUENCE [LARGE SCALE GENOMIC DNA]</scope>
</reference>
<evidence type="ECO:0000313" key="3">
    <source>
        <dbReference type="Proteomes" id="UP000479000"/>
    </source>
</evidence>
<dbReference type="EMBL" id="CADCXU010009079">
    <property type="protein sequence ID" value="CAA9999988.1"/>
    <property type="molecule type" value="Genomic_DNA"/>
</dbReference>
<accession>A0A6H5GBA5</accession>
<keyword evidence="3" id="KW-1185">Reference proteome</keyword>